<name>A7AR48_BABBO</name>
<evidence type="ECO:0000256" key="3">
    <source>
        <dbReference type="ARBA" id="ARBA00022833"/>
    </source>
</evidence>
<dbReference type="Proteomes" id="UP000002173">
    <property type="component" value="Unassembled WGS sequence"/>
</dbReference>
<comment type="caution">
    <text evidence="7">The sequence shown here is derived from an EMBL/GenBank/DDBJ whole genome shotgun (WGS) entry which is preliminary data.</text>
</comment>
<keyword evidence="2 4" id="KW-0863">Zinc-finger</keyword>
<dbReference type="InterPro" id="IPR001841">
    <property type="entry name" value="Znf_RING"/>
</dbReference>
<dbReference type="Gene3D" id="3.30.40.10">
    <property type="entry name" value="Zinc/RING finger domain, C3HC4 (zinc finger)"/>
    <property type="match status" value="1"/>
</dbReference>
<evidence type="ECO:0000259" key="6">
    <source>
        <dbReference type="PROSITE" id="PS50089"/>
    </source>
</evidence>
<dbReference type="InterPro" id="IPR013083">
    <property type="entry name" value="Znf_RING/FYVE/PHD"/>
</dbReference>
<dbReference type="PROSITE" id="PS50089">
    <property type="entry name" value="ZF_RING_2"/>
    <property type="match status" value="1"/>
</dbReference>
<dbReference type="CDD" id="cd16454">
    <property type="entry name" value="RING-H2_PA-TM-RING"/>
    <property type="match status" value="1"/>
</dbReference>
<reference evidence="8" key="2">
    <citation type="journal article" date="2020" name="Data Brief">
        <title>Transcriptome dataset of Babesia bovis life stages within vertebrate and invertebrate hosts.</title>
        <authorList>
            <person name="Ueti M.W."/>
            <person name="Johnson W.C."/>
            <person name="Kappmeyer L.S."/>
            <person name="Herndon D.R."/>
            <person name="Mousel M.R."/>
            <person name="Reif K.E."/>
            <person name="Taus N.S."/>
            <person name="Ifeonu O.O."/>
            <person name="Silva J.C."/>
            <person name="Suarez C.E."/>
            <person name="Brayton K.A."/>
        </authorList>
    </citation>
    <scope>NUCLEOTIDE SEQUENCE [LARGE SCALE GENOMIC DNA]</scope>
</reference>
<keyword evidence="1" id="KW-0479">Metal-binding</keyword>
<dbReference type="GO" id="GO:0016567">
    <property type="term" value="P:protein ubiquitination"/>
    <property type="evidence" value="ECO:0007669"/>
    <property type="project" value="TreeGrafter"/>
</dbReference>
<dbReference type="Pfam" id="PF13639">
    <property type="entry name" value="zf-RING_2"/>
    <property type="match status" value="1"/>
</dbReference>
<dbReference type="GO" id="GO:0061630">
    <property type="term" value="F:ubiquitin protein ligase activity"/>
    <property type="evidence" value="ECO:0007669"/>
    <property type="project" value="TreeGrafter"/>
</dbReference>
<accession>A7AR48</accession>
<dbReference type="OMA" id="YYCHYCK"/>
<reference evidence="7 8" key="1">
    <citation type="journal article" date="2007" name="PLoS Pathog.">
        <title>Genome sequence of Babesia bovis and comparative analysis of apicomplexan hemoprotozoa.</title>
        <authorList>
            <person name="Brayton K.A."/>
            <person name="Lau A.O.T."/>
            <person name="Herndon D.R."/>
            <person name="Hannick L."/>
            <person name="Kappmeyer L.S."/>
            <person name="Berens S.J."/>
            <person name="Bidwell S.L."/>
            <person name="Brown W.C."/>
            <person name="Crabtree J."/>
            <person name="Fadrosh D."/>
            <person name="Feldblum T."/>
            <person name="Forberger H.A."/>
            <person name="Haas B.J."/>
            <person name="Howell J.M."/>
            <person name="Khouri H."/>
            <person name="Koo H."/>
            <person name="Mann D.J."/>
            <person name="Norimine J."/>
            <person name="Paulsen I.T."/>
            <person name="Radune D."/>
            <person name="Ren Q."/>
            <person name="Smith R.K. Jr."/>
            <person name="Suarez C.E."/>
            <person name="White O."/>
            <person name="Wortman J.R."/>
            <person name="Knowles D.P. Jr."/>
            <person name="McElwain T.F."/>
            <person name="Nene V.M."/>
        </authorList>
    </citation>
    <scope>NUCLEOTIDE SEQUENCE [LARGE SCALE GENOMIC DNA]</scope>
    <source>
        <strain evidence="7">T2Bo</strain>
    </source>
</reference>
<protein>
    <recommendedName>
        <fullName evidence="6">RING-type domain-containing protein</fullName>
    </recommendedName>
</protein>
<dbReference type="SUPFAM" id="SSF57850">
    <property type="entry name" value="RING/U-box"/>
    <property type="match status" value="1"/>
</dbReference>
<dbReference type="GO" id="GO:0005737">
    <property type="term" value="C:cytoplasm"/>
    <property type="evidence" value="ECO:0007669"/>
    <property type="project" value="TreeGrafter"/>
</dbReference>
<dbReference type="EMBL" id="AAXT01000002">
    <property type="protein sequence ID" value="EDO07017.1"/>
    <property type="molecule type" value="Genomic_DNA"/>
</dbReference>
<gene>
    <name evidence="7" type="ORF">BBOV_IV006610</name>
</gene>
<dbReference type="GO" id="GO:0008270">
    <property type="term" value="F:zinc ion binding"/>
    <property type="evidence" value="ECO:0007669"/>
    <property type="project" value="UniProtKB-KW"/>
</dbReference>
<proteinExistence type="predicted"/>
<evidence type="ECO:0000313" key="8">
    <source>
        <dbReference type="Proteomes" id="UP000002173"/>
    </source>
</evidence>
<dbReference type="STRING" id="5865.A7AR48"/>
<dbReference type="InParanoid" id="A7AR48"/>
<evidence type="ECO:0000256" key="2">
    <source>
        <dbReference type="ARBA" id="ARBA00022771"/>
    </source>
</evidence>
<feature type="domain" description="RING-type" evidence="6">
    <location>
        <begin position="221"/>
        <end position="267"/>
    </location>
</feature>
<dbReference type="KEGG" id="bbo:BBOV_IV006610"/>
<evidence type="ECO:0000256" key="4">
    <source>
        <dbReference type="PROSITE-ProRule" id="PRU00175"/>
    </source>
</evidence>
<evidence type="ECO:0000313" key="7">
    <source>
        <dbReference type="EMBL" id="EDO07017.1"/>
    </source>
</evidence>
<dbReference type="GeneID" id="5479375"/>
<dbReference type="PANTHER" id="PTHR15710:SF243">
    <property type="entry name" value="E3 UBIQUITIN-PROTEIN LIGASE PRAJA-2 ISOFORM X1"/>
    <property type="match status" value="1"/>
</dbReference>
<dbReference type="AlphaFoldDB" id="A7AR48"/>
<sequence>MDVNEESFYFCHICSSGRAPTEVMLCPNGDFLCLVCSQEGFVEKIAAPRSPAFPNMHIAFGGPHHMHSMGQAHVLPPMEGMSDPFSSALGMPLQNFIEGVFRNAVPQSQHHNTFTFRSNVIGAPNIRVTRYNMGPPHAGDMPFAQAPNNENSTVNDEAIPQQFFRAFMQNPFDLRAINQFLTYVMENDPNREGPPPTAKRILENLETETLDEEHAKELGTCAICTEDFAAGDRINWISKDRKLCGHGFHVDCIVPWLKQHNSCPVCRYELPTDDEDYNRQREELRSRLVEEVQRHVESAPPPETVNTSAPENPVETEQAPRNEQPQEPQRRGTHPSYETYCNVQ</sequence>
<dbReference type="RefSeq" id="XP_001610585.1">
    <property type="nucleotide sequence ID" value="XM_001610535.1"/>
</dbReference>
<feature type="region of interest" description="Disordered" evidence="5">
    <location>
        <begin position="290"/>
        <end position="344"/>
    </location>
</feature>
<evidence type="ECO:0000256" key="5">
    <source>
        <dbReference type="SAM" id="MobiDB-lite"/>
    </source>
</evidence>
<dbReference type="SMART" id="SM00184">
    <property type="entry name" value="RING"/>
    <property type="match status" value="1"/>
</dbReference>
<evidence type="ECO:0000256" key="1">
    <source>
        <dbReference type="ARBA" id="ARBA00022723"/>
    </source>
</evidence>
<dbReference type="eggNOG" id="KOG0800">
    <property type="taxonomic scope" value="Eukaryota"/>
</dbReference>
<organism evidence="7 8">
    <name type="scientific">Babesia bovis</name>
    <dbReference type="NCBI Taxonomy" id="5865"/>
    <lineage>
        <taxon>Eukaryota</taxon>
        <taxon>Sar</taxon>
        <taxon>Alveolata</taxon>
        <taxon>Apicomplexa</taxon>
        <taxon>Aconoidasida</taxon>
        <taxon>Piroplasmida</taxon>
        <taxon>Babesiidae</taxon>
        <taxon>Babesia</taxon>
    </lineage>
</organism>
<keyword evidence="3" id="KW-0862">Zinc</keyword>
<keyword evidence="8" id="KW-1185">Reference proteome</keyword>
<dbReference type="VEuPathDB" id="PiroplasmaDB:BBOV_IV006610"/>
<dbReference type="PANTHER" id="PTHR15710">
    <property type="entry name" value="E3 UBIQUITIN-PROTEIN LIGASE PRAJA"/>
    <property type="match status" value="1"/>
</dbReference>
<reference evidence="8" key="3">
    <citation type="journal article" date="2021" name="Int. J. Parasitol.">
        <title>Comparative analysis of gene expression between Babesia bovis blood stages and kinetes allowed by improved genome annotation.</title>
        <authorList>
            <person name="Ueti M.W."/>
            <person name="Johnson W.C."/>
            <person name="Kappmeyer L.S."/>
            <person name="Herndon D.R."/>
            <person name="Mousel M.R."/>
            <person name="Reif K.E."/>
            <person name="Taus N.S."/>
            <person name="Ifeonu O.O."/>
            <person name="Silva J.C."/>
            <person name="Suarez C.E."/>
            <person name="Brayton K.A."/>
        </authorList>
    </citation>
    <scope>NUCLEOTIDE SEQUENCE [LARGE SCALE GENOMIC DNA]</scope>
</reference>